<gene>
    <name evidence="2" type="ORF">SK803_06755</name>
</gene>
<evidence type="ECO:0000313" key="2">
    <source>
        <dbReference type="EMBL" id="MDX8029905.1"/>
    </source>
</evidence>
<name>A0ABU4SVN6_9PSEU</name>
<sequence>MDRVTGALRVVGNAGGLFHLRDGAVVAVDSPGSPGLETLLLSSGRIEESDWTAALVESVETRSLQAALLARGIKSTEVEDLITAVVLDGAFATAAGEIEECLVDESIDHPLLAASDGVATDLLLSETARRLDAIASLAVTLSPYRDRVVAAGRTESAVVTAEQREIIAHATGRRTARDMAFALGRSLYPVTVEISRMLGDGLLEIAPPATSSSCSHWGLTSLRPRTPATQTVSREADQASSLPTRRPGRAAPDSGTV</sequence>
<evidence type="ECO:0000256" key="1">
    <source>
        <dbReference type="SAM" id="MobiDB-lite"/>
    </source>
</evidence>
<dbReference type="RefSeq" id="WP_319964905.1">
    <property type="nucleotide sequence ID" value="NZ_JAXAVW010000004.1"/>
</dbReference>
<keyword evidence="3" id="KW-1185">Reference proteome</keyword>
<feature type="compositionally biased region" description="Polar residues" evidence="1">
    <location>
        <begin position="227"/>
        <end position="243"/>
    </location>
</feature>
<feature type="region of interest" description="Disordered" evidence="1">
    <location>
        <begin position="210"/>
        <end position="257"/>
    </location>
</feature>
<comment type="caution">
    <text evidence="2">The sequence shown here is derived from an EMBL/GenBank/DDBJ whole genome shotgun (WGS) entry which is preliminary data.</text>
</comment>
<organism evidence="2 3">
    <name type="scientific">Lentzea miocenica</name>
    <dbReference type="NCBI Taxonomy" id="3095431"/>
    <lineage>
        <taxon>Bacteria</taxon>
        <taxon>Bacillati</taxon>
        <taxon>Actinomycetota</taxon>
        <taxon>Actinomycetes</taxon>
        <taxon>Pseudonocardiales</taxon>
        <taxon>Pseudonocardiaceae</taxon>
        <taxon>Lentzea</taxon>
    </lineage>
</organism>
<evidence type="ECO:0000313" key="3">
    <source>
        <dbReference type="Proteomes" id="UP001285521"/>
    </source>
</evidence>
<dbReference type="Proteomes" id="UP001285521">
    <property type="component" value="Unassembled WGS sequence"/>
</dbReference>
<dbReference type="EMBL" id="JAXAVW010000004">
    <property type="protein sequence ID" value="MDX8029905.1"/>
    <property type="molecule type" value="Genomic_DNA"/>
</dbReference>
<reference evidence="2 3" key="2">
    <citation type="submission" date="2023-11" db="EMBL/GenBank/DDBJ databases">
        <authorList>
            <person name="Lara A.C."/>
            <person name="Chronakova A."/>
        </authorList>
    </citation>
    <scope>NUCLEOTIDE SEQUENCE [LARGE SCALE GENOMIC DNA]</scope>
    <source>
        <strain evidence="2 3">BCCO 10_0856</strain>
    </source>
</reference>
<reference evidence="2 3" key="1">
    <citation type="submission" date="2023-11" db="EMBL/GenBank/DDBJ databases">
        <title>Lentzea sokolovensis, sp. nov., Lentzea kristufkii, sp. nov., and Lentzea miocenensis, sp. nov., rare actinobacteria from Sokolov Coal Basin, Miocene lacustrine sediment, Czech Republic.</title>
        <authorList>
            <person name="Lara A."/>
            <person name="Kotroba L."/>
            <person name="Nouioui I."/>
            <person name="Neumann-Schaal M."/>
            <person name="Mast Y."/>
            <person name="Chronakova A."/>
        </authorList>
    </citation>
    <scope>NUCLEOTIDE SEQUENCE [LARGE SCALE GENOMIC DNA]</scope>
    <source>
        <strain evidence="2 3">BCCO 10_0856</strain>
    </source>
</reference>
<accession>A0ABU4SVN6</accession>
<proteinExistence type="predicted"/>
<protein>
    <submittedName>
        <fullName evidence="2">Uncharacterized protein</fullName>
    </submittedName>
</protein>